<evidence type="ECO:0000313" key="2">
    <source>
        <dbReference type="EMBL" id="MBW5487061.1"/>
    </source>
</evidence>
<evidence type="ECO:0000256" key="1">
    <source>
        <dbReference type="ARBA" id="ARBA00023002"/>
    </source>
</evidence>
<gene>
    <name evidence="2" type="ORF">GPJ59_35915</name>
</gene>
<organism evidence="2 3">
    <name type="scientific">Streptomyces bambusae</name>
    <dbReference type="NCBI Taxonomy" id="1550616"/>
    <lineage>
        <taxon>Bacteria</taxon>
        <taxon>Bacillati</taxon>
        <taxon>Actinomycetota</taxon>
        <taxon>Actinomycetes</taxon>
        <taxon>Kitasatosporales</taxon>
        <taxon>Streptomycetaceae</taxon>
        <taxon>Streptomyces</taxon>
    </lineage>
</organism>
<dbReference type="SUPFAM" id="SSF51905">
    <property type="entry name" value="FAD/NAD(P)-binding domain"/>
    <property type="match status" value="1"/>
</dbReference>
<dbReference type="PANTHER" id="PTHR42949">
    <property type="entry name" value="ANAEROBIC GLYCEROL-3-PHOSPHATE DEHYDROGENASE SUBUNIT B"/>
    <property type="match status" value="1"/>
</dbReference>
<name>A0ABS6ZH24_9ACTN</name>
<keyword evidence="1" id="KW-0560">Oxidoreductase</keyword>
<dbReference type="RefSeq" id="WP_219672317.1">
    <property type="nucleotide sequence ID" value="NZ_WTFF01000601.1"/>
</dbReference>
<sequence>MPTSPSDRSPSGASLASPAEGTGLADLAVVGAGPAGLAAAVTAAGLGLRVVLLDAGERAGGQFYRQPAAALGAARPEALH</sequence>
<dbReference type="EMBL" id="WTFF01000601">
    <property type="protein sequence ID" value="MBW5487061.1"/>
    <property type="molecule type" value="Genomic_DNA"/>
</dbReference>
<proteinExistence type="predicted"/>
<dbReference type="PANTHER" id="PTHR42949:SF3">
    <property type="entry name" value="ANAEROBIC GLYCEROL-3-PHOSPHATE DEHYDROGENASE SUBUNIT B"/>
    <property type="match status" value="1"/>
</dbReference>
<comment type="caution">
    <text evidence="2">The sequence shown here is derived from an EMBL/GenBank/DDBJ whole genome shotgun (WGS) entry which is preliminary data.</text>
</comment>
<keyword evidence="3" id="KW-1185">Reference proteome</keyword>
<feature type="non-terminal residue" evidence="2">
    <location>
        <position position="80"/>
    </location>
</feature>
<reference evidence="2 3" key="1">
    <citation type="submission" date="2019-12" db="EMBL/GenBank/DDBJ databases">
        <title>Genome sequence of Streptomyces bambusae.</title>
        <authorList>
            <person name="Bansal K."/>
            <person name="Choksket S."/>
            <person name="Korpole S."/>
            <person name="Patil P.B."/>
        </authorList>
    </citation>
    <scope>NUCLEOTIDE SEQUENCE [LARGE SCALE GENOMIC DNA]</scope>
    <source>
        <strain evidence="2 3">SK60</strain>
    </source>
</reference>
<dbReference type="Gene3D" id="3.50.50.60">
    <property type="entry name" value="FAD/NAD(P)-binding domain"/>
    <property type="match status" value="1"/>
</dbReference>
<dbReference type="InterPro" id="IPR051691">
    <property type="entry name" value="Metab_Enz_Cyan_OpOx_G3PDH"/>
</dbReference>
<evidence type="ECO:0000313" key="3">
    <source>
        <dbReference type="Proteomes" id="UP000812013"/>
    </source>
</evidence>
<dbReference type="InterPro" id="IPR036188">
    <property type="entry name" value="FAD/NAD-bd_sf"/>
</dbReference>
<dbReference type="Pfam" id="PF12831">
    <property type="entry name" value="FAD_oxidored"/>
    <property type="match status" value="1"/>
</dbReference>
<dbReference type="Proteomes" id="UP000812013">
    <property type="component" value="Unassembled WGS sequence"/>
</dbReference>
<accession>A0ABS6ZH24</accession>
<protein>
    <submittedName>
        <fullName evidence="2">FAD-dependent oxidoreductase</fullName>
    </submittedName>
</protein>